<name>A0A1B6CPV2_9HEMI</name>
<dbReference type="InterPro" id="IPR004875">
    <property type="entry name" value="DDE_SF_endonuclease_dom"/>
</dbReference>
<gene>
    <name evidence="2" type="ORF">g.8017</name>
</gene>
<protein>
    <recommendedName>
        <fullName evidence="1">DDE-1 domain-containing protein</fullName>
    </recommendedName>
</protein>
<dbReference type="Pfam" id="PF03184">
    <property type="entry name" value="DDE_1"/>
    <property type="match status" value="1"/>
</dbReference>
<evidence type="ECO:0000259" key="1">
    <source>
        <dbReference type="Pfam" id="PF03184"/>
    </source>
</evidence>
<dbReference type="AlphaFoldDB" id="A0A1B6CPV2"/>
<dbReference type="EMBL" id="GEDC01021897">
    <property type="protein sequence ID" value="JAS15401.1"/>
    <property type="molecule type" value="Transcribed_RNA"/>
</dbReference>
<organism evidence="2">
    <name type="scientific">Clastoptera arizonana</name>
    <name type="common">Arizona spittle bug</name>
    <dbReference type="NCBI Taxonomy" id="38151"/>
    <lineage>
        <taxon>Eukaryota</taxon>
        <taxon>Metazoa</taxon>
        <taxon>Ecdysozoa</taxon>
        <taxon>Arthropoda</taxon>
        <taxon>Hexapoda</taxon>
        <taxon>Insecta</taxon>
        <taxon>Pterygota</taxon>
        <taxon>Neoptera</taxon>
        <taxon>Paraneoptera</taxon>
        <taxon>Hemiptera</taxon>
        <taxon>Auchenorrhyncha</taxon>
        <taxon>Cercopoidea</taxon>
        <taxon>Clastopteridae</taxon>
        <taxon>Clastoptera</taxon>
    </lineage>
</organism>
<dbReference type="GO" id="GO:0003676">
    <property type="term" value="F:nucleic acid binding"/>
    <property type="evidence" value="ECO:0007669"/>
    <property type="project" value="InterPro"/>
</dbReference>
<proteinExistence type="predicted"/>
<accession>A0A1B6CPV2</accession>
<feature type="domain" description="DDE-1" evidence="1">
    <location>
        <begin position="3"/>
        <end position="43"/>
    </location>
</feature>
<sequence length="99" mass="11500">MLQATEGEVSISDFLKKTNMKDVVYWIAESWDEVKAEIINKSWNKILKKQPEETDPEDDVPLAKLIRKLPGCENTDESEVAKWLQNDEQYEVSDKQSLK</sequence>
<reference evidence="2" key="1">
    <citation type="submission" date="2015-12" db="EMBL/GenBank/DDBJ databases">
        <title>De novo transcriptome assembly of four potential Pierce s Disease insect vectors from Arizona vineyards.</title>
        <authorList>
            <person name="Tassone E.E."/>
        </authorList>
    </citation>
    <scope>NUCLEOTIDE SEQUENCE</scope>
</reference>
<evidence type="ECO:0000313" key="2">
    <source>
        <dbReference type="EMBL" id="JAS15401.1"/>
    </source>
</evidence>